<dbReference type="OMA" id="YIDECEH"/>
<evidence type="ECO:0000256" key="1">
    <source>
        <dbReference type="SAM" id="Coils"/>
    </source>
</evidence>
<gene>
    <name evidence="4" type="ORF">PKNOH_S08508000</name>
</gene>
<feature type="coiled-coil region" evidence="1">
    <location>
        <begin position="125"/>
        <end position="152"/>
    </location>
</feature>
<keyword evidence="3" id="KW-0732">Signal</keyword>
<comment type="caution">
    <text evidence="4">The sequence shown here is derived from an EMBL/GenBank/DDBJ whole genome shotgun (WGS) entry which is preliminary data.</text>
</comment>
<organism evidence="4 5">
    <name type="scientific">Plasmodium knowlesi</name>
    <dbReference type="NCBI Taxonomy" id="5850"/>
    <lineage>
        <taxon>Eukaryota</taxon>
        <taxon>Sar</taxon>
        <taxon>Alveolata</taxon>
        <taxon>Apicomplexa</taxon>
        <taxon>Aconoidasida</taxon>
        <taxon>Haemosporida</taxon>
        <taxon>Plasmodiidae</taxon>
        <taxon>Plasmodium</taxon>
        <taxon>Plasmodium (Plasmodium)</taxon>
    </lineage>
</organism>
<feature type="coiled-coil region" evidence="1">
    <location>
        <begin position="176"/>
        <end position="210"/>
    </location>
</feature>
<reference evidence="4 5" key="1">
    <citation type="submission" date="2017-05" db="EMBL/GenBank/DDBJ databases">
        <title>PacBio assembly of a Plasmodium knowlesi genome sequence with Hi-C correction and manual annotation of the SICAvar gene family.</title>
        <authorList>
            <person name="Lapp S.A."/>
            <person name="Geraldo J.A."/>
            <person name="Chien J.-T."/>
            <person name="Ay F."/>
            <person name="Pakala S.B."/>
            <person name="Batugedara G."/>
            <person name="Humphrey J.C."/>
            <person name="Debarry J.D."/>
            <person name="Le Roch K.G."/>
            <person name="Galinski M.R."/>
            <person name="Kissinger J.C."/>
        </authorList>
    </citation>
    <scope>NUCLEOTIDE SEQUENCE [LARGE SCALE GENOMIC DNA]</scope>
    <source>
        <strain evidence="5">Malayan Strain Pk1 (A+)</strain>
    </source>
</reference>
<evidence type="ECO:0000256" key="3">
    <source>
        <dbReference type="SAM" id="SignalP"/>
    </source>
</evidence>
<dbReference type="EMBL" id="NETL01000022">
    <property type="protein sequence ID" value="OTN66884.1"/>
    <property type="molecule type" value="Genomic_DNA"/>
</dbReference>
<dbReference type="AlphaFoldDB" id="A0A1Y3DQJ0"/>
<dbReference type="VEuPathDB" id="PlasmoDB:PKNH_0400800"/>
<sequence>MFAILLKISMLVFLPLSCQYDNSSSSCSVNFKRKDGFDPTSQMKTSILLLEEIDKEVESVCDSESIFSKNEERNIGDPSDVQTVYEESLSCDVKKEIPLPSGQNLSCSDNERVLEKGEKTGISKYLAFKKKIKEIEEQLNHSKQKIANIQMLNIENHTKKFGEAFEKIKSTKEKALKAEMINMMEYRKRLDETLEKFNMLKEKLKEQKIMNPEILKMMDHQKALREIRDFVQRKYNADVSSSLNTMKRIRETKALVPNPVGLLDFQIERALFKTCNYIDECEYNPYISRNQYRMLKFKKYGAILALPFVIAFSALGFYADENLYSVIFGFAALSFIIFFYILVKILKYDLRSHGIYKPHFMDYVRSFRRCIK</sequence>
<feature type="chain" id="PRO_5011007825" description="Pv-fam-b protein" evidence="3">
    <location>
        <begin position="19"/>
        <end position="372"/>
    </location>
</feature>
<keyword evidence="2" id="KW-0812">Transmembrane</keyword>
<evidence type="ECO:0008006" key="6">
    <source>
        <dbReference type="Google" id="ProtNLM"/>
    </source>
</evidence>
<dbReference type="VEuPathDB" id="PlasmoDB:PKNOH_S08508000"/>
<accession>A0A1Y3DQJ0</accession>
<protein>
    <recommendedName>
        <fullName evidence="6">Pv-fam-b protein</fullName>
    </recommendedName>
</protein>
<name>A0A1Y3DQJ0_PLAKN</name>
<evidence type="ECO:0000313" key="4">
    <source>
        <dbReference type="EMBL" id="OTN66884.1"/>
    </source>
</evidence>
<keyword evidence="2" id="KW-0472">Membrane</keyword>
<dbReference type="Proteomes" id="UP000195012">
    <property type="component" value="Unassembled WGS sequence"/>
</dbReference>
<dbReference type="VEuPathDB" id="PlasmoDB:PKA1H_040005800"/>
<dbReference type="InterPro" id="IPR022139">
    <property type="entry name" value="Fam-L/Fam-M-like_plasmodium"/>
</dbReference>
<feature type="transmembrane region" description="Helical" evidence="2">
    <location>
        <begin position="324"/>
        <end position="343"/>
    </location>
</feature>
<evidence type="ECO:0000256" key="2">
    <source>
        <dbReference type="SAM" id="Phobius"/>
    </source>
</evidence>
<dbReference type="OrthoDB" id="386852at2759"/>
<proteinExistence type="predicted"/>
<keyword evidence="2" id="KW-1133">Transmembrane helix</keyword>
<keyword evidence="1" id="KW-0175">Coiled coil</keyword>
<evidence type="ECO:0000313" key="5">
    <source>
        <dbReference type="Proteomes" id="UP000195012"/>
    </source>
</evidence>
<feature type="signal peptide" evidence="3">
    <location>
        <begin position="1"/>
        <end position="18"/>
    </location>
</feature>
<dbReference type="Pfam" id="PF12420">
    <property type="entry name" value="DUF3671"/>
    <property type="match status" value="1"/>
</dbReference>
<feature type="transmembrane region" description="Helical" evidence="2">
    <location>
        <begin position="300"/>
        <end position="318"/>
    </location>
</feature>